<dbReference type="Pfam" id="PF13590">
    <property type="entry name" value="DUF4136"/>
    <property type="match status" value="1"/>
</dbReference>
<dbReference type="InterPro" id="IPR025411">
    <property type="entry name" value="DUF4136"/>
</dbReference>
<dbReference type="Proteomes" id="UP000321926">
    <property type="component" value="Unassembled WGS sequence"/>
</dbReference>
<keyword evidence="3" id="KW-1185">Reference proteome</keyword>
<dbReference type="OrthoDB" id="118896at2"/>
<sequence>MIKIRSFVWTLLAIGLMLVAAGCSPVRVVKTEAADNFRLAQYQTFNFYEMEASGNALAAYRQQMTFIQEEMTRALEQRGLRQVDQDPDLRINLGVVVQEEVQTRETNLLTDPPTYFGQRRYTWRSEEVEVGRYNEGTLSVDLVNNSRNELVWQGIAEAVVPKNAATLRERITKGVQKLVKRIP</sequence>
<evidence type="ECO:0000259" key="1">
    <source>
        <dbReference type="Pfam" id="PF13590"/>
    </source>
</evidence>
<feature type="domain" description="DUF4136" evidence="1">
    <location>
        <begin position="29"/>
        <end position="183"/>
    </location>
</feature>
<comment type="caution">
    <text evidence="2">The sequence shown here is derived from an EMBL/GenBank/DDBJ whole genome shotgun (WGS) entry which is preliminary data.</text>
</comment>
<name>A0A5C8KAF6_9BACT</name>
<proteinExistence type="predicted"/>
<evidence type="ECO:0000313" key="3">
    <source>
        <dbReference type="Proteomes" id="UP000321926"/>
    </source>
</evidence>
<evidence type="ECO:0000313" key="2">
    <source>
        <dbReference type="EMBL" id="TXK48721.1"/>
    </source>
</evidence>
<accession>A0A5C8KAF6</accession>
<dbReference type="Gene3D" id="3.30.160.670">
    <property type="match status" value="1"/>
</dbReference>
<dbReference type="PROSITE" id="PS51257">
    <property type="entry name" value="PROKAR_LIPOPROTEIN"/>
    <property type="match status" value="1"/>
</dbReference>
<gene>
    <name evidence="2" type="ORF">FVR03_07615</name>
</gene>
<dbReference type="RefSeq" id="WP_147921147.1">
    <property type="nucleotide sequence ID" value="NZ_VRTY01000022.1"/>
</dbReference>
<protein>
    <submittedName>
        <fullName evidence="2">DUF4136 domain-containing protein</fullName>
    </submittedName>
</protein>
<dbReference type="EMBL" id="VRTY01000022">
    <property type="protein sequence ID" value="TXK48721.1"/>
    <property type="molecule type" value="Genomic_DNA"/>
</dbReference>
<organism evidence="2 3">
    <name type="scientific">Pontibacter qinzhouensis</name>
    <dbReference type="NCBI Taxonomy" id="2603253"/>
    <lineage>
        <taxon>Bacteria</taxon>
        <taxon>Pseudomonadati</taxon>
        <taxon>Bacteroidota</taxon>
        <taxon>Cytophagia</taxon>
        <taxon>Cytophagales</taxon>
        <taxon>Hymenobacteraceae</taxon>
        <taxon>Pontibacter</taxon>
    </lineage>
</organism>
<reference evidence="2 3" key="1">
    <citation type="submission" date="2019-08" db="EMBL/GenBank/DDBJ databases">
        <authorList>
            <person name="Shi S."/>
        </authorList>
    </citation>
    <scope>NUCLEOTIDE SEQUENCE [LARGE SCALE GENOMIC DNA]</scope>
    <source>
        <strain evidence="2 3">GY10130</strain>
    </source>
</reference>
<dbReference type="AlphaFoldDB" id="A0A5C8KAF6"/>